<dbReference type="EC" id="3.5.1.23" evidence="1"/>
<dbReference type="GO" id="GO:0017040">
    <property type="term" value="F:N-acylsphingosine amidohydrolase activity"/>
    <property type="evidence" value="ECO:0007669"/>
    <property type="project" value="UniProtKB-EC"/>
</dbReference>
<feature type="domain" description="Acid ceramidase N-terminal" evidence="2">
    <location>
        <begin position="6"/>
        <end position="60"/>
    </location>
</feature>
<evidence type="ECO:0000313" key="3">
    <source>
        <dbReference type="EMBL" id="CAD6456885.1"/>
    </source>
</evidence>
<dbReference type="PANTHER" id="PTHR28583">
    <property type="entry name" value="ACID AMIDASE"/>
    <property type="match status" value="1"/>
</dbReference>
<gene>
    <name evidence="3" type="ORF">SCLTRI_LOCUS10539</name>
</gene>
<dbReference type="PANTHER" id="PTHR28583:SF1">
    <property type="entry name" value="ACID CERAMIDASE"/>
    <property type="match status" value="1"/>
</dbReference>
<evidence type="ECO:0000256" key="1">
    <source>
        <dbReference type="ARBA" id="ARBA00011891"/>
    </source>
</evidence>
<name>A0A8H2W710_9HELO</name>
<sequence>MVSRGEISTYTIDLSLPASKRYEKIAVDFKEQLCGLPKELDETLRLWLKNSFLVFLFKLFAFLFIRRLYSAEEMEEVKGIAKISGANVRFLVALNVMLDSLMCCTGGGVLVNSDDDVQDQSMMHLRLLDWDLDGLRDMLLVLEYVNSNSSTPTRVIARSITYAGYVGILTGVRENLSLSMNFRPESSWPTLPLLFHQFRVLAGFSPSIATIFRSLIIAPIGSTLPSIVEAARVLSNDTFSPCYIILSNGFSTLIMEKYRDRSYVRSSSSFIVQTNHDVFLWQARHLLADHDGHPFPVPQPNPYPAPPTGSAFGDPGMYEKYQAYWGHKDSIDRYNSLRENWMAIPEGIGTKRSAEIEDVKSWMRSKPVGNTRTHFMCLMDPINGEIPWLERGREEAFV</sequence>
<keyword evidence="4" id="KW-1185">Reference proteome</keyword>
<accession>A0A8H2W710</accession>
<proteinExistence type="predicted"/>
<evidence type="ECO:0000313" key="4">
    <source>
        <dbReference type="Proteomes" id="UP000624404"/>
    </source>
</evidence>
<dbReference type="Pfam" id="PF15508">
    <property type="entry name" value="NAAA-beta"/>
    <property type="match status" value="1"/>
</dbReference>
<comment type="caution">
    <text evidence="3">The sequence shown here is derived from an EMBL/GenBank/DDBJ whole genome shotgun (WGS) entry which is preliminary data.</text>
</comment>
<dbReference type="InterPro" id="IPR029130">
    <property type="entry name" value="Acid_ceramidase_N"/>
</dbReference>
<dbReference type="Proteomes" id="UP000624404">
    <property type="component" value="Unassembled WGS sequence"/>
</dbReference>
<protein>
    <recommendedName>
        <fullName evidence="1">ceramidase</fullName>
        <ecNumber evidence="1">3.5.1.23</ecNumber>
    </recommendedName>
</protein>
<dbReference type="AlphaFoldDB" id="A0A8H2W710"/>
<dbReference type="OrthoDB" id="5273684at2759"/>
<evidence type="ECO:0000259" key="2">
    <source>
        <dbReference type="Pfam" id="PF15508"/>
    </source>
</evidence>
<reference evidence="3" key="1">
    <citation type="submission" date="2020-10" db="EMBL/GenBank/DDBJ databases">
        <authorList>
            <person name="Kusch S."/>
        </authorList>
    </citation>
    <scope>NUCLEOTIDE SEQUENCE</scope>
    <source>
        <strain evidence="3">SwB9</strain>
    </source>
</reference>
<dbReference type="EMBL" id="CAJHIA010000037">
    <property type="protein sequence ID" value="CAD6456885.1"/>
    <property type="molecule type" value="Genomic_DNA"/>
</dbReference>
<organism evidence="3 4">
    <name type="scientific">Sclerotinia trifoliorum</name>
    <dbReference type="NCBI Taxonomy" id="28548"/>
    <lineage>
        <taxon>Eukaryota</taxon>
        <taxon>Fungi</taxon>
        <taxon>Dikarya</taxon>
        <taxon>Ascomycota</taxon>
        <taxon>Pezizomycotina</taxon>
        <taxon>Leotiomycetes</taxon>
        <taxon>Helotiales</taxon>
        <taxon>Sclerotiniaceae</taxon>
        <taxon>Sclerotinia</taxon>
    </lineage>
</organism>